<dbReference type="Pfam" id="PF14379">
    <property type="entry name" value="Myb_CC_LHEQLE"/>
    <property type="match status" value="1"/>
</dbReference>
<evidence type="ECO:0000259" key="5">
    <source>
        <dbReference type="Pfam" id="PF23156"/>
    </source>
</evidence>
<dbReference type="InterPro" id="IPR055482">
    <property type="entry name" value="DUF7054"/>
</dbReference>
<dbReference type="NCBIfam" id="TIGR01557">
    <property type="entry name" value="myb_SHAQKYF"/>
    <property type="match status" value="1"/>
</dbReference>
<name>A0A843X4W2_COLES</name>
<dbReference type="InterPro" id="IPR025756">
    <property type="entry name" value="Myb_CC_LHEQLE"/>
</dbReference>
<dbReference type="Proteomes" id="UP000652761">
    <property type="component" value="Unassembled WGS sequence"/>
</dbReference>
<protein>
    <submittedName>
        <fullName evidence="6">Uncharacterized protein</fullName>
    </submittedName>
</protein>
<evidence type="ECO:0000256" key="3">
    <source>
        <dbReference type="ARBA" id="ARBA00023242"/>
    </source>
</evidence>
<dbReference type="EMBL" id="NMUH01004872">
    <property type="protein sequence ID" value="MQM11120.1"/>
    <property type="molecule type" value="Genomic_DNA"/>
</dbReference>
<dbReference type="Gene3D" id="1.10.10.60">
    <property type="entry name" value="Homeodomain-like"/>
    <property type="match status" value="1"/>
</dbReference>
<dbReference type="GO" id="GO:0003677">
    <property type="term" value="F:DNA binding"/>
    <property type="evidence" value="ECO:0007669"/>
    <property type="project" value="InterPro"/>
</dbReference>
<comment type="caution">
    <text evidence="6">The sequence shown here is derived from an EMBL/GenBank/DDBJ whole genome shotgun (WGS) entry which is preliminary data.</text>
</comment>
<feature type="non-terminal residue" evidence="6">
    <location>
        <position position="1"/>
    </location>
</feature>
<dbReference type="InterPro" id="IPR046955">
    <property type="entry name" value="PHR1-like"/>
</dbReference>
<evidence type="ECO:0000313" key="7">
    <source>
        <dbReference type="Proteomes" id="UP000652761"/>
    </source>
</evidence>
<accession>A0A843X4W2</accession>
<dbReference type="OrthoDB" id="551907at2759"/>
<evidence type="ECO:0000259" key="4">
    <source>
        <dbReference type="Pfam" id="PF14379"/>
    </source>
</evidence>
<sequence length="248" mass="27506">MMMTGRLGRLRDGGPAAAGVRRMLVTVTVTVVGSAGPIRFVASEEEPVATIISTALRCYAREGRFPALGCGEFHLFCARLNYMERMYHHHQGNNNSLASRTAFLPDRHPFMQGASIPQDIGLALSPDAKPRLKSTPELHERFTEAVNQLGEAQKATPKTIMRLMGKYRLSRNLQVQASQVPNKSGSTVFAERFPEISGPLTNGTNPFHTNPGLQINEALEMQIEVQRRLHEQLEVITCINKIIDSRKS</sequence>
<dbReference type="InterPro" id="IPR006447">
    <property type="entry name" value="Myb_dom_plants"/>
</dbReference>
<evidence type="ECO:0000256" key="2">
    <source>
        <dbReference type="ARBA" id="ARBA00023163"/>
    </source>
</evidence>
<gene>
    <name evidence="6" type="ORF">Taro_044027</name>
</gene>
<keyword evidence="1" id="KW-0805">Transcription regulation</keyword>
<evidence type="ECO:0000256" key="1">
    <source>
        <dbReference type="ARBA" id="ARBA00023015"/>
    </source>
</evidence>
<dbReference type="AlphaFoldDB" id="A0A843X4W2"/>
<proteinExistence type="predicted"/>
<organism evidence="6 7">
    <name type="scientific">Colocasia esculenta</name>
    <name type="common">Wild taro</name>
    <name type="synonym">Arum esculentum</name>
    <dbReference type="NCBI Taxonomy" id="4460"/>
    <lineage>
        <taxon>Eukaryota</taxon>
        <taxon>Viridiplantae</taxon>
        <taxon>Streptophyta</taxon>
        <taxon>Embryophyta</taxon>
        <taxon>Tracheophyta</taxon>
        <taxon>Spermatophyta</taxon>
        <taxon>Magnoliopsida</taxon>
        <taxon>Liliopsida</taxon>
        <taxon>Araceae</taxon>
        <taxon>Aroideae</taxon>
        <taxon>Colocasieae</taxon>
        <taxon>Colocasia</taxon>
    </lineage>
</organism>
<dbReference type="GO" id="GO:0003700">
    <property type="term" value="F:DNA-binding transcription factor activity"/>
    <property type="evidence" value="ECO:0007669"/>
    <property type="project" value="InterPro"/>
</dbReference>
<keyword evidence="7" id="KW-1185">Reference proteome</keyword>
<keyword evidence="3" id="KW-0539">Nucleus</keyword>
<evidence type="ECO:0000313" key="6">
    <source>
        <dbReference type="EMBL" id="MQM11120.1"/>
    </source>
</evidence>
<reference evidence="6" key="1">
    <citation type="submission" date="2017-07" db="EMBL/GenBank/DDBJ databases">
        <title>Taro Niue Genome Assembly and Annotation.</title>
        <authorList>
            <person name="Atibalentja N."/>
            <person name="Keating K."/>
            <person name="Fields C.J."/>
        </authorList>
    </citation>
    <scope>NUCLEOTIDE SEQUENCE</scope>
    <source>
        <strain evidence="6">Niue_2</strain>
        <tissue evidence="6">Leaf</tissue>
    </source>
</reference>
<keyword evidence="2" id="KW-0804">Transcription</keyword>
<feature type="domain" description="MYB-CC type transcription factor LHEQLE-containing" evidence="4">
    <location>
        <begin position="213"/>
        <end position="235"/>
    </location>
</feature>
<dbReference type="Pfam" id="PF23156">
    <property type="entry name" value="DUF7054"/>
    <property type="match status" value="1"/>
</dbReference>
<feature type="domain" description="DUF7054" evidence="5">
    <location>
        <begin position="25"/>
        <end position="80"/>
    </location>
</feature>
<dbReference type="PANTHER" id="PTHR31499">
    <property type="entry name" value="MYB FAMILY TRANSCRIPTION FACTOR PHL11"/>
    <property type="match status" value="1"/>
</dbReference>
<dbReference type="PANTHER" id="PTHR31499:SF2">
    <property type="entry name" value="MYB-RELATED PROTEIN 2"/>
    <property type="match status" value="1"/>
</dbReference>